<dbReference type="EMBL" id="BK015597">
    <property type="protein sequence ID" value="DAE14933.1"/>
    <property type="molecule type" value="Genomic_DNA"/>
</dbReference>
<dbReference type="PANTHER" id="PTHR41287">
    <property type="match status" value="1"/>
</dbReference>
<feature type="domain" description="Terminase large subunit-like endonuclease" evidence="2">
    <location>
        <begin position="290"/>
        <end position="571"/>
    </location>
</feature>
<protein>
    <submittedName>
        <fullName evidence="3">Large Terminase</fullName>
    </submittedName>
</protein>
<feature type="domain" description="Terminase large subunit-like ATPase" evidence="1">
    <location>
        <begin position="87"/>
        <end position="259"/>
    </location>
</feature>
<dbReference type="Gene3D" id="3.40.50.300">
    <property type="entry name" value="P-loop containing nucleotide triphosphate hydrolases"/>
    <property type="match status" value="1"/>
</dbReference>
<evidence type="ECO:0000259" key="1">
    <source>
        <dbReference type="Pfam" id="PF03354"/>
    </source>
</evidence>
<dbReference type="InterPro" id="IPR046461">
    <property type="entry name" value="TerL_ATPase"/>
</dbReference>
<dbReference type="PANTHER" id="PTHR41287:SF1">
    <property type="entry name" value="PROTEIN YMFN"/>
    <property type="match status" value="1"/>
</dbReference>
<reference evidence="3" key="1">
    <citation type="journal article" date="2021" name="Proc. Natl. Acad. Sci. U.S.A.">
        <title>A Catalog of Tens of Thousands of Viruses from Human Metagenomes Reveals Hidden Associations with Chronic Diseases.</title>
        <authorList>
            <person name="Tisza M.J."/>
            <person name="Buck C.B."/>
        </authorList>
    </citation>
    <scope>NUCLEOTIDE SEQUENCE</scope>
    <source>
        <strain evidence="3">Ctf8W5</strain>
    </source>
</reference>
<accession>A0A8S5Q860</accession>
<name>A0A8S5Q860_9CAUD</name>
<dbReference type="InterPro" id="IPR005021">
    <property type="entry name" value="Terminase_largesu-like"/>
</dbReference>
<dbReference type="Pfam" id="PF20441">
    <property type="entry name" value="TerL_nuclease"/>
    <property type="match status" value="1"/>
</dbReference>
<sequence length="597" mass="68707">MNSEISKMTRMEIIKDYAEKCVSGEIIACVKHKNACKRALRDFKRAETDDNYPYYWDEAAAELIVSWFKKLRHSKGELAGQPINLTEWQQFHLCQLYGWKRKADGRRRFKKMFIEVSRKNAKSQELAGICLMEISYISTKNNEVAEAYTAGVKRDQSKIVFNEAALMLKGSRLRPKFRVTKSRIEHIKTGSFIRPLSKDDGRNGSGDGSNPSCLVVDEYHAHMTSDFVDLSIGSNTKEPILCIITTAGTNFGPCYREYLYCSNILDPSVDIEDEEYLIDICEQDIEEVNDPRLLQDEKLWIKSNPIRATYPEGRGNIRTTYEKALKVPEDMPMCLTKNFDIWVQAKAGAYMDMDKWKRCEVQELPIDIRGLQCVIGVDMSAKIDLTSVCFVIPYQDENELDEEGNPVTKYIIFQHSFIPNRDILRAKEITDKFPYTASEMKDELSVTDSDIVNQKKIMLWALDKASELGLEIYGWACDSWNAAYFMTELSEKGHNVFDVSQSYGGLSEATKEFRCEVYQKHVIYQPDGLLNFCMRNAVEKSHDGRIMIDKDRKTRRIDIIDAVINAFKIARYIKQDAYSRQKANAALDEWMKTLDAL</sequence>
<organism evidence="3">
    <name type="scientific">Siphoviridae sp. ctf8W5</name>
    <dbReference type="NCBI Taxonomy" id="2825595"/>
    <lineage>
        <taxon>Viruses</taxon>
        <taxon>Duplodnaviria</taxon>
        <taxon>Heunggongvirae</taxon>
        <taxon>Uroviricota</taxon>
        <taxon>Caudoviricetes</taxon>
    </lineage>
</organism>
<dbReference type="GO" id="GO:0004519">
    <property type="term" value="F:endonuclease activity"/>
    <property type="evidence" value="ECO:0007669"/>
    <property type="project" value="InterPro"/>
</dbReference>
<evidence type="ECO:0000313" key="3">
    <source>
        <dbReference type="EMBL" id="DAE14933.1"/>
    </source>
</evidence>
<dbReference type="Pfam" id="PF03354">
    <property type="entry name" value="TerL_ATPase"/>
    <property type="match status" value="1"/>
</dbReference>
<dbReference type="InterPro" id="IPR046462">
    <property type="entry name" value="TerL_nuclease"/>
</dbReference>
<dbReference type="InterPro" id="IPR027417">
    <property type="entry name" value="P-loop_NTPase"/>
</dbReference>
<proteinExistence type="predicted"/>
<evidence type="ECO:0000259" key="2">
    <source>
        <dbReference type="Pfam" id="PF20441"/>
    </source>
</evidence>